<dbReference type="CDD" id="cd00090">
    <property type="entry name" value="HTH_ARSR"/>
    <property type="match status" value="1"/>
</dbReference>
<reference evidence="3" key="2">
    <citation type="submission" date="2016-01" db="EMBL/GenBank/DDBJ databases">
        <title>Complete genome sequence of Agromyces aureus AR33T and comparison with related organisms.</title>
        <authorList>
            <person name="Corretto E."/>
            <person name="Antonielli L."/>
            <person name="Sessitsch A."/>
            <person name="Brader G."/>
        </authorList>
    </citation>
    <scope>NUCLEOTIDE SEQUENCE [LARGE SCALE GENOMIC DNA]</scope>
    <source>
        <strain evidence="3">AR33</strain>
    </source>
</reference>
<gene>
    <name evidence="2" type="ORF">ATC03_11760</name>
</gene>
<dbReference type="GO" id="GO:0010288">
    <property type="term" value="P:response to lead ion"/>
    <property type="evidence" value="ECO:0007669"/>
    <property type="project" value="TreeGrafter"/>
</dbReference>
<reference evidence="2 3" key="1">
    <citation type="journal article" date="2016" name="Int. J. Syst. Evol. Microbiol.">
        <title>Agromyces aureus sp. nov., isolated from the rhizosphere of Salix caprea L. grown in a heavy-metal-contaminated soil.</title>
        <authorList>
            <person name="Corretto E."/>
            <person name="Antonielli L."/>
            <person name="Sessitsch A."/>
            <person name="Compant S."/>
            <person name="Gorfer M."/>
            <person name="Kuffner M."/>
            <person name="Brader G."/>
        </authorList>
    </citation>
    <scope>NUCLEOTIDE SEQUENCE [LARGE SCALE GENOMIC DNA]</scope>
    <source>
        <strain evidence="2 3">AR33</strain>
    </source>
</reference>
<dbReference type="PANTHER" id="PTHR39168">
    <property type="entry name" value="TRANSCRIPTIONAL REGULATOR-RELATED"/>
    <property type="match status" value="1"/>
</dbReference>
<evidence type="ECO:0000313" key="3">
    <source>
        <dbReference type="Proteomes" id="UP000078437"/>
    </source>
</evidence>
<dbReference type="GO" id="GO:0003700">
    <property type="term" value="F:DNA-binding transcription factor activity"/>
    <property type="evidence" value="ECO:0007669"/>
    <property type="project" value="InterPro"/>
</dbReference>
<dbReference type="Proteomes" id="UP000078437">
    <property type="component" value="Chromosome"/>
</dbReference>
<dbReference type="Pfam" id="PF12840">
    <property type="entry name" value="HTH_20"/>
    <property type="match status" value="1"/>
</dbReference>
<accession>A0A191WGH9</accession>
<dbReference type="InterPro" id="IPR052543">
    <property type="entry name" value="HTH_Metal-responsive_Reg"/>
</dbReference>
<dbReference type="SUPFAM" id="SSF46785">
    <property type="entry name" value="Winged helix' DNA-binding domain"/>
    <property type="match status" value="1"/>
</dbReference>
<feature type="domain" description="HTH arsR-type" evidence="1">
    <location>
        <begin position="24"/>
        <end position="119"/>
    </location>
</feature>
<evidence type="ECO:0000259" key="1">
    <source>
        <dbReference type="PROSITE" id="PS50987"/>
    </source>
</evidence>
<dbReference type="GO" id="GO:0046686">
    <property type="term" value="P:response to cadmium ion"/>
    <property type="evidence" value="ECO:0007669"/>
    <property type="project" value="TreeGrafter"/>
</dbReference>
<dbReference type="PANTHER" id="PTHR39168:SF1">
    <property type="entry name" value="TRANSCRIPTIONAL REGULATORY PROTEIN"/>
    <property type="match status" value="1"/>
</dbReference>
<protein>
    <recommendedName>
        <fullName evidence="1">HTH arsR-type domain-containing protein</fullName>
    </recommendedName>
</protein>
<keyword evidence="3" id="KW-1185">Reference proteome</keyword>
<dbReference type="KEGG" id="agy:ATC03_11760"/>
<dbReference type="PROSITE" id="PS50987">
    <property type="entry name" value="HTH_ARSR_2"/>
    <property type="match status" value="1"/>
</dbReference>
<sequence>MIGMLRRYARNASPRGEPSSAYAGDVNGDADLSHPARLMGEPARAAMLVALLDGGARPASELAAIAGVRPPTASAHLAQLVEGGLLVDRRLGRHRYFSLADASVADAVEALQRIAPRQRVTSLRQSSTALRLAELRSCYDHLAGRVALVVADALVEEGSIAPLVAGDVGEITGEGRAAQLIGLRHETGSGRRPAVRGCLDWTERRPHIAGALGADIRSAFLERGWAIGLAHDRSLKLTDAGRDVLAALA</sequence>
<dbReference type="AlphaFoldDB" id="A0A191WGH9"/>
<organism evidence="2 3">
    <name type="scientific">Agromyces aureus</name>
    <dbReference type="NCBI Taxonomy" id="453304"/>
    <lineage>
        <taxon>Bacteria</taxon>
        <taxon>Bacillati</taxon>
        <taxon>Actinomycetota</taxon>
        <taxon>Actinomycetes</taxon>
        <taxon>Micrococcales</taxon>
        <taxon>Microbacteriaceae</taxon>
        <taxon>Agromyces</taxon>
    </lineage>
</organism>
<dbReference type="GO" id="GO:0003677">
    <property type="term" value="F:DNA binding"/>
    <property type="evidence" value="ECO:0007669"/>
    <property type="project" value="TreeGrafter"/>
</dbReference>
<dbReference type="Gene3D" id="1.10.10.10">
    <property type="entry name" value="Winged helix-like DNA-binding domain superfamily/Winged helix DNA-binding domain"/>
    <property type="match status" value="1"/>
</dbReference>
<dbReference type="SMART" id="SM00418">
    <property type="entry name" value="HTH_ARSR"/>
    <property type="match status" value="1"/>
</dbReference>
<dbReference type="GO" id="GO:0032791">
    <property type="term" value="F:lead ion binding"/>
    <property type="evidence" value="ECO:0007669"/>
    <property type="project" value="TreeGrafter"/>
</dbReference>
<dbReference type="InterPro" id="IPR011991">
    <property type="entry name" value="ArsR-like_HTH"/>
</dbReference>
<dbReference type="InterPro" id="IPR001845">
    <property type="entry name" value="HTH_ArsR_DNA-bd_dom"/>
</dbReference>
<dbReference type="GO" id="GO:0097063">
    <property type="term" value="F:cadmium ion sensor activity"/>
    <property type="evidence" value="ECO:0007669"/>
    <property type="project" value="TreeGrafter"/>
</dbReference>
<dbReference type="EMBL" id="CP013979">
    <property type="protein sequence ID" value="ANJ27294.1"/>
    <property type="molecule type" value="Genomic_DNA"/>
</dbReference>
<dbReference type="InterPro" id="IPR036388">
    <property type="entry name" value="WH-like_DNA-bd_sf"/>
</dbReference>
<dbReference type="STRING" id="453304.ATC03_11760"/>
<evidence type="ECO:0000313" key="2">
    <source>
        <dbReference type="EMBL" id="ANJ27294.1"/>
    </source>
</evidence>
<dbReference type="InterPro" id="IPR036390">
    <property type="entry name" value="WH_DNA-bd_sf"/>
</dbReference>
<proteinExistence type="predicted"/>
<name>A0A191WGH9_9MICO</name>